<name>A0A7J7JSF6_BUGNE</name>
<reference evidence="2" key="1">
    <citation type="submission" date="2020-06" db="EMBL/GenBank/DDBJ databases">
        <title>Draft genome of Bugula neritina, a colonial animal packing powerful symbionts and potential medicines.</title>
        <authorList>
            <person name="Rayko M."/>
        </authorList>
    </citation>
    <scope>NUCLEOTIDE SEQUENCE [LARGE SCALE GENOMIC DNA]</scope>
    <source>
        <strain evidence="2">Kwan_BN1</strain>
    </source>
</reference>
<gene>
    <name evidence="2" type="ORF">EB796_012425</name>
</gene>
<evidence type="ECO:0000313" key="2">
    <source>
        <dbReference type="EMBL" id="KAF6029279.1"/>
    </source>
</evidence>
<evidence type="ECO:0000313" key="3">
    <source>
        <dbReference type="Proteomes" id="UP000593567"/>
    </source>
</evidence>
<proteinExistence type="predicted"/>
<organism evidence="2 3">
    <name type="scientific">Bugula neritina</name>
    <name type="common">Brown bryozoan</name>
    <name type="synonym">Sertularia neritina</name>
    <dbReference type="NCBI Taxonomy" id="10212"/>
    <lineage>
        <taxon>Eukaryota</taxon>
        <taxon>Metazoa</taxon>
        <taxon>Spiralia</taxon>
        <taxon>Lophotrochozoa</taxon>
        <taxon>Bryozoa</taxon>
        <taxon>Gymnolaemata</taxon>
        <taxon>Cheilostomatida</taxon>
        <taxon>Flustrina</taxon>
        <taxon>Buguloidea</taxon>
        <taxon>Bugulidae</taxon>
        <taxon>Bugula</taxon>
    </lineage>
</organism>
<keyword evidence="3" id="KW-1185">Reference proteome</keyword>
<comment type="caution">
    <text evidence="2">The sequence shown here is derived from an EMBL/GenBank/DDBJ whole genome shotgun (WGS) entry which is preliminary data.</text>
</comment>
<dbReference type="Proteomes" id="UP000593567">
    <property type="component" value="Unassembled WGS sequence"/>
</dbReference>
<feature type="domain" description="Rho GTPase-activating protein 29/45 N-terminal" evidence="1">
    <location>
        <begin position="26"/>
        <end position="104"/>
    </location>
</feature>
<sequence length="111" mass="12494">MRRSLGVNDHGFSGTIDTQQMDQNTVLALTHDVRAFSDSLTKLHNVIYKRNELGESLRVTAHERLGEVLCILKTILKKYPPVNSTDLLTSTGILISRIKGLYITSQWDIIV</sequence>
<dbReference type="Pfam" id="PF24235">
    <property type="entry name" value="RHG29_45_N"/>
    <property type="match status" value="1"/>
</dbReference>
<dbReference type="EMBL" id="VXIV02001836">
    <property type="protein sequence ID" value="KAF6029279.1"/>
    <property type="molecule type" value="Genomic_DNA"/>
</dbReference>
<dbReference type="OrthoDB" id="79452at2759"/>
<evidence type="ECO:0000259" key="1">
    <source>
        <dbReference type="Pfam" id="PF24235"/>
    </source>
</evidence>
<accession>A0A7J7JSF6</accession>
<dbReference type="AlphaFoldDB" id="A0A7J7JSF6"/>
<protein>
    <submittedName>
        <fullName evidence="2">ARHGAP29</fullName>
    </submittedName>
</protein>
<dbReference type="InterPro" id="IPR057028">
    <property type="entry name" value="RHG29_45_N"/>
</dbReference>